<evidence type="ECO:0000256" key="5">
    <source>
        <dbReference type="ARBA" id="ARBA00022729"/>
    </source>
</evidence>
<organism evidence="9 10">
    <name type="scientific">Fulvivirga imtechensis AK7</name>
    <dbReference type="NCBI Taxonomy" id="1237149"/>
    <lineage>
        <taxon>Bacteria</taxon>
        <taxon>Pseudomonadati</taxon>
        <taxon>Bacteroidota</taxon>
        <taxon>Cytophagia</taxon>
        <taxon>Cytophagales</taxon>
        <taxon>Fulvivirgaceae</taxon>
        <taxon>Fulvivirga</taxon>
    </lineage>
</organism>
<dbReference type="Gene3D" id="3.30.565.10">
    <property type="entry name" value="Histidine kinase-like ATPase, C-terminal domain"/>
    <property type="match status" value="1"/>
</dbReference>
<dbReference type="EC" id="2.7.13.3" evidence="4"/>
<dbReference type="GO" id="GO:0000155">
    <property type="term" value="F:phosphorelay sensor kinase activity"/>
    <property type="evidence" value="ECO:0007669"/>
    <property type="project" value="InterPro"/>
</dbReference>
<dbReference type="InterPro" id="IPR036890">
    <property type="entry name" value="HATPase_C_sf"/>
</dbReference>
<dbReference type="SUPFAM" id="SSF47384">
    <property type="entry name" value="Homodimeric domain of signal transducing histidine kinase"/>
    <property type="match status" value="1"/>
</dbReference>
<dbReference type="InterPro" id="IPR036097">
    <property type="entry name" value="HisK_dim/P_sf"/>
</dbReference>
<dbReference type="InterPro" id="IPR025997">
    <property type="entry name" value="SBP_2_dom"/>
</dbReference>
<dbReference type="Proteomes" id="UP000011135">
    <property type="component" value="Unassembled WGS sequence"/>
</dbReference>
<dbReference type="InterPro" id="IPR005467">
    <property type="entry name" value="His_kinase_dom"/>
</dbReference>
<evidence type="ECO:0000256" key="2">
    <source>
        <dbReference type="ARBA" id="ARBA00004196"/>
    </source>
</evidence>
<feature type="coiled-coil region" evidence="6">
    <location>
        <begin position="389"/>
        <end position="479"/>
    </location>
</feature>
<dbReference type="PANTHER" id="PTHR30036">
    <property type="entry name" value="D-XYLOSE-BINDING PERIPLASMIC PROTEIN"/>
    <property type="match status" value="1"/>
</dbReference>
<dbReference type="EMBL" id="AMZN01000006">
    <property type="protein sequence ID" value="ELR73334.1"/>
    <property type="molecule type" value="Genomic_DNA"/>
</dbReference>
<keyword evidence="10" id="KW-1185">Reference proteome</keyword>
<dbReference type="RefSeq" id="WP_009577915.1">
    <property type="nucleotide sequence ID" value="NZ_AMZN01000006.1"/>
</dbReference>
<keyword evidence="5" id="KW-0732">Signal</keyword>
<dbReference type="Pfam" id="PF13407">
    <property type="entry name" value="Peripla_BP_4"/>
    <property type="match status" value="1"/>
</dbReference>
<gene>
    <name evidence="9" type="ORF">C900_04186</name>
</gene>
<proteinExistence type="inferred from homology"/>
<keyword evidence="7" id="KW-0472">Membrane</keyword>
<keyword evidence="6" id="KW-0175">Coiled coil</keyword>
<dbReference type="eggNOG" id="COG4213">
    <property type="taxonomic scope" value="Bacteria"/>
</dbReference>
<dbReference type="SUPFAM" id="SSF55874">
    <property type="entry name" value="ATPase domain of HSP90 chaperone/DNA topoisomerase II/histidine kinase"/>
    <property type="match status" value="1"/>
</dbReference>
<keyword evidence="7" id="KW-0812">Transmembrane</keyword>
<dbReference type="PATRIC" id="fig|1237149.3.peg.470"/>
<dbReference type="PROSITE" id="PS50109">
    <property type="entry name" value="HIS_KIN"/>
    <property type="match status" value="1"/>
</dbReference>
<sequence length="696" mass="78980">MKPLFLKLLIAISLNILSVSAYAQKVGLLLGSYVSSRWYMDQKLFTDRATELGMTCSVQIAYTPEEQLEQAEKLIREGIDVLVVVPLDAIKAAKIVDLAKNSKIPVISYDRLIFSNDIAIYISYDNEKVGRLQAEYMVSKVPEGNYFLLNGPISDNNAILFRKGQLQVLEPHIQNGNIKVVDDVILKNWSQLDAFEIMTHYYASEKPNPDVILAANDAIASGVIQALPSEYTGKVQLSGQDADLNSIRSIISGTQSMTVYKPIKPLADMAAEMTLKLYHGETLKGRMKFDLDTISVEAILLEPMIVDRSNYKETVLRDGHASLSEVVNNLGEAFEQERNKIRLSLLEKENALEVQRKESQQNIFVIILTFFLLSVAGLTFTIYHKQKDNKLLNKQKKLIEDQNDELNHSNEKLRNYNEELTQQQEEISAQRDAIALQNRKLEDVKQIIEQQRDEILHQNERLEQQVQKRTAELVQYVQQLEEYAFLTAHNLRAPVARIMGLGQLIQNKQAKPEEIQFIIDELTSASQELRLIFDDLNTILDIRTFSMEPLTEVDIEAEIHHIVGNLQSEISHHQVIINIDLKVKTIFSIRPYIQSILFNLITNAIKFRHHDRRPEVSITTQISDDQVNLCVSDNGLGIDQASLPSVFQLYKRFHFHVKGRGIGLYLVKSQVDSLGGSIKIDSKINEGTRVCISLAA</sequence>
<dbReference type="GO" id="GO:0030246">
    <property type="term" value="F:carbohydrate binding"/>
    <property type="evidence" value="ECO:0007669"/>
    <property type="project" value="TreeGrafter"/>
</dbReference>
<evidence type="ECO:0000259" key="8">
    <source>
        <dbReference type="PROSITE" id="PS50109"/>
    </source>
</evidence>
<evidence type="ECO:0000256" key="1">
    <source>
        <dbReference type="ARBA" id="ARBA00000085"/>
    </source>
</evidence>
<evidence type="ECO:0000256" key="3">
    <source>
        <dbReference type="ARBA" id="ARBA00007639"/>
    </source>
</evidence>
<dbReference type="Pfam" id="PF02518">
    <property type="entry name" value="HATPase_c"/>
    <property type="match status" value="1"/>
</dbReference>
<evidence type="ECO:0000313" key="10">
    <source>
        <dbReference type="Proteomes" id="UP000011135"/>
    </source>
</evidence>
<dbReference type="Gene3D" id="1.10.287.130">
    <property type="match status" value="1"/>
</dbReference>
<name>L8K078_9BACT</name>
<reference evidence="9 10" key="1">
    <citation type="submission" date="2012-12" db="EMBL/GenBank/DDBJ databases">
        <title>Genome assembly of Fulvivirga imtechensis AK7.</title>
        <authorList>
            <person name="Nupur N."/>
            <person name="Khatri I."/>
            <person name="Kumar R."/>
            <person name="Subramanian S."/>
            <person name="Pinnaka A."/>
        </authorList>
    </citation>
    <scope>NUCLEOTIDE SEQUENCE [LARGE SCALE GENOMIC DNA]</scope>
    <source>
        <strain evidence="9 10">AK7</strain>
    </source>
</reference>
<dbReference type="PANTHER" id="PTHR30036:SF1">
    <property type="entry name" value="D-XYLOSE-BINDING PERIPLASMIC PROTEIN"/>
    <property type="match status" value="1"/>
</dbReference>
<dbReference type="STRING" id="1237149.C900_04186"/>
<accession>L8K078</accession>
<keyword evidence="7" id="KW-1133">Transmembrane helix</keyword>
<comment type="subcellular location">
    <subcellularLocation>
        <location evidence="2">Cell envelope</location>
    </subcellularLocation>
</comment>
<comment type="caution">
    <text evidence="9">The sequence shown here is derived from an EMBL/GenBank/DDBJ whole genome shotgun (WGS) entry which is preliminary data.</text>
</comment>
<feature type="domain" description="Histidine kinase" evidence="8">
    <location>
        <begin position="486"/>
        <end position="696"/>
    </location>
</feature>
<dbReference type="AlphaFoldDB" id="L8K078"/>
<dbReference type="OrthoDB" id="358279at2"/>
<dbReference type="SUPFAM" id="SSF53822">
    <property type="entry name" value="Periplasmic binding protein-like I"/>
    <property type="match status" value="1"/>
</dbReference>
<evidence type="ECO:0000256" key="6">
    <source>
        <dbReference type="SAM" id="Coils"/>
    </source>
</evidence>
<dbReference type="InterPro" id="IPR004358">
    <property type="entry name" value="Sig_transdc_His_kin-like_C"/>
</dbReference>
<dbReference type="eggNOG" id="COG4251">
    <property type="taxonomic scope" value="Bacteria"/>
</dbReference>
<comment type="similarity">
    <text evidence="3">Belongs to the bacterial solute-binding protein 2 family.</text>
</comment>
<dbReference type="InterPro" id="IPR050555">
    <property type="entry name" value="Bact_Solute-Bind_Prot2"/>
</dbReference>
<protein>
    <recommendedName>
        <fullName evidence="4">histidine kinase</fullName>
        <ecNumber evidence="4">2.7.13.3</ecNumber>
    </recommendedName>
</protein>
<dbReference type="InterPro" id="IPR003594">
    <property type="entry name" value="HATPase_dom"/>
</dbReference>
<dbReference type="InterPro" id="IPR028082">
    <property type="entry name" value="Peripla_BP_I"/>
</dbReference>
<dbReference type="Gene3D" id="3.40.50.2300">
    <property type="match status" value="2"/>
</dbReference>
<dbReference type="SMART" id="SM00387">
    <property type="entry name" value="HATPase_c"/>
    <property type="match status" value="1"/>
</dbReference>
<evidence type="ECO:0000256" key="7">
    <source>
        <dbReference type="SAM" id="Phobius"/>
    </source>
</evidence>
<feature type="transmembrane region" description="Helical" evidence="7">
    <location>
        <begin position="363"/>
        <end position="383"/>
    </location>
</feature>
<evidence type="ECO:0000256" key="4">
    <source>
        <dbReference type="ARBA" id="ARBA00012438"/>
    </source>
</evidence>
<dbReference type="GO" id="GO:0030288">
    <property type="term" value="C:outer membrane-bounded periplasmic space"/>
    <property type="evidence" value="ECO:0007669"/>
    <property type="project" value="TreeGrafter"/>
</dbReference>
<evidence type="ECO:0000313" key="9">
    <source>
        <dbReference type="EMBL" id="ELR73334.1"/>
    </source>
</evidence>
<dbReference type="PRINTS" id="PR00344">
    <property type="entry name" value="BCTRLSENSOR"/>
</dbReference>
<comment type="catalytic activity">
    <reaction evidence="1">
        <text>ATP + protein L-histidine = ADP + protein N-phospho-L-histidine.</text>
        <dbReference type="EC" id="2.7.13.3"/>
    </reaction>
</comment>